<protein>
    <submittedName>
        <fullName evidence="1">Uncharacterized protein</fullName>
    </submittedName>
</protein>
<dbReference type="GeneTree" id="ENSGT01150000287111"/>
<sequence>MVIQWWGTILTSAVKIKSQLLGRLRWVNHLNPGGGGCSELRLPHCITPAWVTERD</sequence>
<reference evidence="1" key="2">
    <citation type="submission" date="2025-08" db="UniProtKB">
        <authorList>
            <consortium name="Ensembl"/>
        </authorList>
    </citation>
    <scope>IDENTIFICATION</scope>
</reference>
<evidence type="ECO:0000313" key="1">
    <source>
        <dbReference type="Ensembl" id="ENSMFAP00000050489.1"/>
    </source>
</evidence>
<reference evidence="1" key="3">
    <citation type="submission" date="2025-09" db="UniProtKB">
        <authorList>
            <consortium name="Ensembl"/>
        </authorList>
    </citation>
    <scope>IDENTIFICATION</scope>
</reference>
<reference evidence="1 2" key="1">
    <citation type="submission" date="2013-03" db="EMBL/GenBank/DDBJ databases">
        <authorList>
            <person name="Warren W."/>
            <person name="Wilson R.K."/>
        </authorList>
    </citation>
    <scope>NUCLEOTIDE SEQUENCE</scope>
</reference>
<evidence type="ECO:0000313" key="2">
    <source>
        <dbReference type="Proteomes" id="UP000233100"/>
    </source>
</evidence>
<name>A0A7N9CDY0_MACFA</name>
<organism evidence="1 2">
    <name type="scientific">Macaca fascicularis</name>
    <name type="common">Crab-eating macaque</name>
    <name type="synonym">Cynomolgus monkey</name>
    <dbReference type="NCBI Taxonomy" id="9541"/>
    <lineage>
        <taxon>Eukaryota</taxon>
        <taxon>Metazoa</taxon>
        <taxon>Chordata</taxon>
        <taxon>Craniata</taxon>
        <taxon>Vertebrata</taxon>
        <taxon>Euteleostomi</taxon>
        <taxon>Mammalia</taxon>
        <taxon>Eutheria</taxon>
        <taxon>Euarchontoglires</taxon>
        <taxon>Primates</taxon>
        <taxon>Haplorrhini</taxon>
        <taxon>Catarrhini</taxon>
        <taxon>Cercopithecidae</taxon>
        <taxon>Cercopithecinae</taxon>
        <taxon>Macaca</taxon>
    </lineage>
</organism>
<keyword evidence="2" id="KW-1185">Reference proteome</keyword>
<proteinExistence type="predicted"/>
<dbReference type="AlphaFoldDB" id="A0A7N9CDY0"/>
<dbReference type="Ensembl" id="ENSMFAT00000083734.1">
    <property type="protein sequence ID" value="ENSMFAP00000050489.1"/>
    <property type="gene ID" value="ENSMFAG00000052185.1"/>
</dbReference>
<dbReference type="Proteomes" id="UP000233100">
    <property type="component" value="Chromosome 15"/>
</dbReference>
<accession>A0A7N9CDY0</accession>